<dbReference type="RefSeq" id="XP_002115921.1">
    <property type="nucleotide sequence ID" value="XM_002115885.1"/>
</dbReference>
<dbReference type="PANTHER" id="PTHR12277">
    <property type="entry name" value="ALPHA/BETA HYDROLASE DOMAIN-CONTAINING PROTEIN"/>
    <property type="match status" value="1"/>
</dbReference>
<sequence length="293" mass="32931">MTFYDVKCLTVDCAKSNDMLRIPFSNASQPQQFGMTGTRNFMVKTSDNEFLGAWHVLPKSLIPTVDDQIDFDNSLKSGKPIFIYFHGNSGSRASYHRIEIYKRFSSFDYHVVTVDYRGYEDSSGIPSEEGLTEDGISLWKWTKQRSGSSPIYIYGHSLGGAVAVNVAARLCDSDECPKGVIIQSSFSSLQEACYGHILSKPLKILPFYYSNVLNVVSGEYMVKERIRGVHCPILIIHANQDAVIPISLAEELYKAAKSRPASSGKVVLEKLDDTQLGHNNIHRFDRFSDMIRY</sequence>
<dbReference type="SUPFAM" id="SSF53474">
    <property type="entry name" value="alpha/beta-Hydrolases"/>
    <property type="match status" value="1"/>
</dbReference>
<evidence type="ECO:0000313" key="5">
    <source>
        <dbReference type="Proteomes" id="UP000009022"/>
    </source>
</evidence>
<name>B3S6J6_TRIAD</name>
<dbReference type="AlphaFoldDB" id="B3S6J6"/>
<dbReference type="Gene3D" id="3.40.50.1820">
    <property type="entry name" value="alpha/beta hydrolase"/>
    <property type="match status" value="1"/>
</dbReference>
<feature type="domain" description="AB hydrolase-1" evidence="3">
    <location>
        <begin position="80"/>
        <end position="191"/>
    </location>
</feature>
<evidence type="ECO:0000256" key="1">
    <source>
        <dbReference type="ARBA" id="ARBA00040125"/>
    </source>
</evidence>
<reference evidence="4 5" key="1">
    <citation type="journal article" date="2008" name="Nature">
        <title>The Trichoplax genome and the nature of placozoans.</title>
        <authorList>
            <person name="Srivastava M."/>
            <person name="Begovic E."/>
            <person name="Chapman J."/>
            <person name="Putnam N.H."/>
            <person name="Hellsten U."/>
            <person name="Kawashima T."/>
            <person name="Kuo A."/>
            <person name="Mitros T."/>
            <person name="Salamov A."/>
            <person name="Carpenter M.L."/>
            <person name="Signorovitch A.Y."/>
            <person name="Moreno M.A."/>
            <person name="Kamm K."/>
            <person name="Grimwood J."/>
            <person name="Schmutz J."/>
            <person name="Shapiro H."/>
            <person name="Grigoriev I.V."/>
            <person name="Buss L.W."/>
            <person name="Schierwater B."/>
            <person name="Dellaporta S.L."/>
            <person name="Rokhsar D.S."/>
        </authorList>
    </citation>
    <scope>NUCLEOTIDE SEQUENCE [LARGE SCALE GENOMIC DNA]</scope>
    <source>
        <strain evidence="4 5">Grell-BS-1999</strain>
    </source>
</reference>
<dbReference type="OrthoDB" id="10249433at2759"/>
<dbReference type="STRING" id="10228.B3S6J6"/>
<dbReference type="OMA" id="WFKDLNV"/>
<organism evidence="4 5">
    <name type="scientific">Trichoplax adhaerens</name>
    <name type="common">Trichoplax reptans</name>
    <dbReference type="NCBI Taxonomy" id="10228"/>
    <lineage>
        <taxon>Eukaryota</taxon>
        <taxon>Metazoa</taxon>
        <taxon>Placozoa</taxon>
        <taxon>Uniplacotomia</taxon>
        <taxon>Trichoplacea</taxon>
        <taxon>Trichoplacidae</taxon>
        <taxon>Trichoplax</taxon>
    </lineage>
</organism>
<protein>
    <recommendedName>
        <fullName evidence="1">Protein ABHD13</fullName>
    </recommendedName>
    <alternativeName>
        <fullName evidence="2">Alpha/beta hydrolase domain-containing protein 13</fullName>
    </alternativeName>
</protein>
<accession>B3S6J6</accession>
<dbReference type="PANTHER" id="PTHR12277:SF81">
    <property type="entry name" value="PROTEIN ABHD13"/>
    <property type="match status" value="1"/>
</dbReference>
<dbReference type="HOGENOM" id="CLU_029375_1_0_1"/>
<dbReference type="GO" id="GO:0010008">
    <property type="term" value="C:endosome membrane"/>
    <property type="evidence" value="ECO:0000318"/>
    <property type="project" value="GO_Central"/>
</dbReference>
<dbReference type="InParanoid" id="B3S6J6"/>
<evidence type="ECO:0000313" key="4">
    <source>
        <dbReference type="EMBL" id="EDV21773.1"/>
    </source>
</evidence>
<gene>
    <name evidence="4" type="ORF">TRIADDRAFT_59828</name>
</gene>
<dbReference type="EMBL" id="DS985252">
    <property type="protein sequence ID" value="EDV21773.1"/>
    <property type="molecule type" value="Genomic_DNA"/>
</dbReference>
<evidence type="ECO:0000256" key="2">
    <source>
        <dbReference type="ARBA" id="ARBA00042701"/>
    </source>
</evidence>
<dbReference type="InterPro" id="IPR000073">
    <property type="entry name" value="AB_hydrolase_1"/>
</dbReference>
<dbReference type="Proteomes" id="UP000009022">
    <property type="component" value="Unassembled WGS sequence"/>
</dbReference>
<dbReference type="FunCoup" id="B3S6J6">
    <property type="interactions" value="1608"/>
</dbReference>
<dbReference type="Pfam" id="PF00561">
    <property type="entry name" value="Abhydrolase_1"/>
    <property type="match status" value="1"/>
</dbReference>
<dbReference type="InterPro" id="IPR029058">
    <property type="entry name" value="AB_hydrolase_fold"/>
</dbReference>
<dbReference type="eggNOG" id="KOG1552">
    <property type="taxonomic scope" value="Eukaryota"/>
</dbReference>
<dbReference type="PhylomeDB" id="B3S6J6"/>
<dbReference type="KEGG" id="tad:TRIADDRAFT_59828"/>
<dbReference type="GeneID" id="6756991"/>
<dbReference type="CTD" id="6756991"/>
<keyword evidence="5" id="KW-1185">Reference proteome</keyword>
<evidence type="ECO:0000259" key="3">
    <source>
        <dbReference type="Pfam" id="PF00561"/>
    </source>
</evidence>
<dbReference type="GO" id="GO:0008474">
    <property type="term" value="F:palmitoyl-(protein) hydrolase activity"/>
    <property type="evidence" value="ECO:0000318"/>
    <property type="project" value="GO_Central"/>
</dbReference>
<dbReference type="GO" id="GO:0005886">
    <property type="term" value="C:plasma membrane"/>
    <property type="evidence" value="ECO:0000318"/>
    <property type="project" value="GO_Central"/>
</dbReference>
<proteinExistence type="predicted"/>